<evidence type="ECO:0008006" key="4">
    <source>
        <dbReference type="Google" id="ProtNLM"/>
    </source>
</evidence>
<evidence type="ECO:0000313" key="3">
    <source>
        <dbReference type="Proteomes" id="UP000253845"/>
    </source>
</evidence>
<dbReference type="VEuPathDB" id="FungiDB:M747DRAFT_92218"/>
<proteinExistence type="predicted"/>
<keyword evidence="1" id="KW-0732">Signal</keyword>
<name>A0A370CES1_ASPNG</name>
<sequence length="112" mass="12612">MAAVLRVSCLFLHLILYYKIVDWSGEMTPTYVRLLCMIHDPHPSHILGQTDACFNFTHCMRLVIPAPLQSQVTSFLSQSFVPLLLRPIPIERAVKIQSLEHGGNASLRPTAK</sequence>
<feature type="signal peptide" evidence="1">
    <location>
        <begin position="1"/>
        <end position="17"/>
    </location>
</feature>
<dbReference type="AlphaFoldDB" id="A0A370CES1"/>
<reference evidence="2 3" key="1">
    <citation type="submission" date="2018-07" db="EMBL/GenBank/DDBJ databases">
        <title>Section-level genome sequencing of Aspergillus section Nigri to investigate inter- and intra-species variation.</title>
        <authorList>
            <consortium name="DOE Joint Genome Institute"/>
            <person name="Vesth T.C."/>
            <person name="Nybo J.L."/>
            <person name="Theobald S."/>
            <person name="Frisvad J.C."/>
            <person name="Larsen T.O."/>
            <person name="Nielsen K.F."/>
            <person name="Hoof J.B."/>
            <person name="Brandl J."/>
            <person name="Salamov A."/>
            <person name="Riley R."/>
            <person name="Gladden J.M."/>
            <person name="Phatale P."/>
            <person name="Nielsen M.T."/>
            <person name="Lyhne E.K."/>
            <person name="Kogle M.E."/>
            <person name="Strasser K."/>
            <person name="McDonnell E."/>
            <person name="Barry K."/>
            <person name="Clum A."/>
            <person name="Chen C."/>
            <person name="Nolan M."/>
            <person name="Sandor L."/>
            <person name="Kuo A."/>
            <person name="Lipzen A."/>
            <person name="Hainaut M."/>
            <person name="Drula E."/>
            <person name="Tsang A."/>
            <person name="Magnuson J.K."/>
            <person name="Henrissat B."/>
            <person name="Wiebenga A."/>
            <person name="Simmons B.A."/>
            <person name="Makela M.R."/>
            <person name="De vries R.P."/>
            <person name="Grigoriev I.V."/>
            <person name="Mortensen U.H."/>
            <person name="Baker S.E."/>
            <person name="Andersen M.R."/>
        </authorList>
    </citation>
    <scope>NUCLEOTIDE SEQUENCE [LARGE SCALE GENOMIC DNA]</scope>
    <source>
        <strain evidence="2 3">ATCC 13496</strain>
    </source>
</reference>
<accession>A0A370CES1</accession>
<organism evidence="2 3">
    <name type="scientific">Aspergillus niger ATCC 13496</name>
    <dbReference type="NCBI Taxonomy" id="1353008"/>
    <lineage>
        <taxon>Eukaryota</taxon>
        <taxon>Fungi</taxon>
        <taxon>Dikarya</taxon>
        <taxon>Ascomycota</taxon>
        <taxon>Pezizomycotina</taxon>
        <taxon>Eurotiomycetes</taxon>
        <taxon>Eurotiomycetidae</taxon>
        <taxon>Eurotiales</taxon>
        <taxon>Aspergillaceae</taxon>
        <taxon>Aspergillus</taxon>
        <taxon>Aspergillus subgen. Circumdati</taxon>
    </lineage>
</organism>
<evidence type="ECO:0000313" key="2">
    <source>
        <dbReference type="EMBL" id="RDH24770.1"/>
    </source>
</evidence>
<protein>
    <recommendedName>
        <fullName evidence="4">Secreted protein</fullName>
    </recommendedName>
</protein>
<gene>
    <name evidence="2" type="ORF">M747DRAFT_92218</name>
</gene>
<evidence type="ECO:0000256" key="1">
    <source>
        <dbReference type="SAM" id="SignalP"/>
    </source>
</evidence>
<dbReference type="EMBL" id="KZ851901">
    <property type="protein sequence ID" value="RDH24770.1"/>
    <property type="molecule type" value="Genomic_DNA"/>
</dbReference>
<dbReference type="Proteomes" id="UP000253845">
    <property type="component" value="Unassembled WGS sequence"/>
</dbReference>
<feature type="chain" id="PRO_5016811523" description="Secreted protein" evidence="1">
    <location>
        <begin position="18"/>
        <end position="112"/>
    </location>
</feature>